<dbReference type="PROSITE" id="PS00211">
    <property type="entry name" value="ABC_TRANSPORTER_1"/>
    <property type="match status" value="1"/>
</dbReference>
<evidence type="ECO:0000256" key="3">
    <source>
        <dbReference type="ARBA" id="ARBA00022448"/>
    </source>
</evidence>
<evidence type="ECO:0000313" key="10">
    <source>
        <dbReference type="Proteomes" id="UP000600946"/>
    </source>
</evidence>
<dbReference type="NCBIfam" id="NF008453">
    <property type="entry name" value="PRK11308.1"/>
    <property type="match status" value="2"/>
</dbReference>
<organism evidence="9 10">
    <name type="scientific">Streptomyces xanthochromogenes</name>
    <dbReference type="NCBI Taxonomy" id="67384"/>
    <lineage>
        <taxon>Bacteria</taxon>
        <taxon>Bacillati</taxon>
        <taxon>Actinomycetota</taxon>
        <taxon>Actinomycetes</taxon>
        <taxon>Kitasatosporales</taxon>
        <taxon>Streptomycetaceae</taxon>
        <taxon>Streptomyces</taxon>
    </lineage>
</organism>
<evidence type="ECO:0000256" key="7">
    <source>
        <dbReference type="ARBA" id="ARBA00023136"/>
    </source>
</evidence>
<dbReference type="RefSeq" id="WP_161249957.1">
    <property type="nucleotide sequence ID" value="NZ_BMUU01000001.1"/>
</dbReference>
<dbReference type="InterPro" id="IPR003593">
    <property type="entry name" value="AAA+_ATPase"/>
</dbReference>
<dbReference type="EMBL" id="BMUU01000001">
    <property type="protein sequence ID" value="GGY19979.1"/>
    <property type="molecule type" value="Genomic_DNA"/>
</dbReference>
<dbReference type="PANTHER" id="PTHR43297:SF2">
    <property type="entry name" value="DIPEPTIDE TRANSPORT ATP-BINDING PROTEIN DPPD"/>
    <property type="match status" value="1"/>
</dbReference>
<evidence type="ECO:0000256" key="1">
    <source>
        <dbReference type="ARBA" id="ARBA00004202"/>
    </source>
</evidence>
<dbReference type="NCBIfam" id="TIGR01727">
    <property type="entry name" value="oligo_HPY"/>
    <property type="match status" value="1"/>
</dbReference>
<evidence type="ECO:0000256" key="6">
    <source>
        <dbReference type="ARBA" id="ARBA00022840"/>
    </source>
</evidence>
<dbReference type="PANTHER" id="PTHR43297">
    <property type="entry name" value="OLIGOPEPTIDE TRANSPORT ATP-BINDING PROTEIN APPD"/>
    <property type="match status" value="1"/>
</dbReference>
<feature type="domain" description="ABC transporter" evidence="8">
    <location>
        <begin position="8"/>
        <end position="256"/>
    </location>
</feature>
<comment type="subcellular location">
    <subcellularLocation>
        <location evidence="1">Cell membrane</location>
        <topology evidence="1">Peripheral membrane protein</topology>
    </subcellularLocation>
</comment>
<dbReference type="InterPro" id="IPR027417">
    <property type="entry name" value="P-loop_NTPase"/>
</dbReference>
<dbReference type="InterPro" id="IPR003439">
    <property type="entry name" value="ABC_transporter-like_ATP-bd"/>
</dbReference>
<keyword evidence="3" id="KW-0813">Transport</keyword>
<dbReference type="Proteomes" id="UP000600946">
    <property type="component" value="Unassembled WGS sequence"/>
</dbReference>
<reference evidence="10" key="1">
    <citation type="journal article" date="2019" name="Int. J. Syst. Evol. Microbiol.">
        <title>The Global Catalogue of Microorganisms (GCM) 10K type strain sequencing project: providing services to taxonomists for standard genome sequencing and annotation.</title>
        <authorList>
            <consortium name="The Broad Institute Genomics Platform"/>
            <consortium name="The Broad Institute Genome Sequencing Center for Infectious Disease"/>
            <person name="Wu L."/>
            <person name="Ma J."/>
        </authorList>
    </citation>
    <scope>NUCLEOTIDE SEQUENCE [LARGE SCALE GENOMIC DNA]</scope>
    <source>
        <strain evidence="10">JCM 4594</strain>
    </source>
</reference>
<evidence type="ECO:0000256" key="5">
    <source>
        <dbReference type="ARBA" id="ARBA00022741"/>
    </source>
</evidence>
<dbReference type="CDD" id="cd03257">
    <property type="entry name" value="ABC_NikE_OppD_transporters"/>
    <property type="match status" value="2"/>
</dbReference>
<evidence type="ECO:0000259" key="8">
    <source>
        <dbReference type="PROSITE" id="PS50893"/>
    </source>
</evidence>
<comment type="caution">
    <text evidence="9">The sequence shown here is derived from an EMBL/GenBank/DDBJ whole genome shotgun (WGS) entry which is preliminary data.</text>
</comment>
<dbReference type="InterPro" id="IPR013563">
    <property type="entry name" value="Oligopep_ABC_C"/>
</dbReference>
<evidence type="ECO:0000256" key="2">
    <source>
        <dbReference type="ARBA" id="ARBA00005417"/>
    </source>
</evidence>
<proteinExistence type="inferred from homology"/>
<dbReference type="Gene3D" id="3.40.50.300">
    <property type="entry name" value="P-loop containing nucleotide triphosphate hydrolases"/>
    <property type="match status" value="2"/>
</dbReference>
<comment type="similarity">
    <text evidence="2">Belongs to the ABC transporter superfamily.</text>
</comment>
<keyword evidence="5" id="KW-0547">Nucleotide-binding</keyword>
<dbReference type="SMART" id="SM00382">
    <property type="entry name" value="AAA"/>
    <property type="match status" value="2"/>
</dbReference>
<name>A0ABQ2ZQC5_9ACTN</name>
<feature type="domain" description="ABC transporter" evidence="8">
    <location>
        <begin position="347"/>
        <end position="588"/>
    </location>
</feature>
<sequence length="608" mass="64417">MNAGPPLLEVTDLTVDSQATRLVRGVGFTVGRGERVGIIGESGSGKSLTALAALGLLDDGLRAGGSVRLAGEDLDLVGASDRALSAIRGKRVGMVFQEPMSALNPVYRLGTQITEGIRLHGTRPTRRAGHEAAVELLERLKLPDPHRAARAYPHQLSGGQRQRGVLAIALANDPDLLICDEPTTALDVTVQKEITDLIVGDSEQRGTAVLFISHDLALVSSVCHRVLVMYGGRIVESGPVHRVLSAPRHPYTRALLATSDLTPGTRPRAIPGIVPAPGDLPAGCGFSNRCALADDKCAELPPLLGGPEGAVACWHHEVPGALPGVRQPSAQQAQAPWERPADGQPLLSARGLTRRYPGRRVRRLGRRPTVSVLDSIDLDLYAGQRVGVVGESGAGKSTLLRLLAGLDRPSGGRVLRPGRPDGPGRGSGGLQMVFQDPMGSLDPRQRVRDIVAEPLPHRGSPAARERVLELLAAVGLPEEAAGRYPHQFSGGQRQRIAIARALAPEPAVLLADEPVSALDVSVRAQVLDLLRTATAERDTALCVISHDLGVIRYLCDTVLVLRDGKAVETGPVESVWRAPKHPYTQQLLVAVPQLVIPDGGGSEARRAP</sequence>
<keyword evidence="7" id="KW-0472">Membrane</keyword>
<keyword evidence="6 9" id="KW-0067">ATP-binding</keyword>
<evidence type="ECO:0000313" key="9">
    <source>
        <dbReference type="EMBL" id="GGY19979.1"/>
    </source>
</evidence>
<dbReference type="InterPro" id="IPR050388">
    <property type="entry name" value="ABC_Ni/Peptide_Import"/>
</dbReference>
<evidence type="ECO:0000256" key="4">
    <source>
        <dbReference type="ARBA" id="ARBA00022475"/>
    </source>
</evidence>
<accession>A0ABQ2ZQC5</accession>
<dbReference type="SUPFAM" id="SSF52540">
    <property type="entry name" value="P-loop containing nucleoside triphosphate hydrolases"/>
    <property type="match status" value="2"/>
</dbReference>
<protein>
    <submittedName>
        <fullName evidence="9">ABC transporter ATP-binding protein</fullName>
    </submittedName>
</protein>
<dbReference type="GeneID" id="96289141"/>
<dbReference type="InterPro" id="IPR017871">
    <property type="entry name" value="ABC_transporter-like_CS"/>
</dbReference>
<keyword evidence="4" id="KW-1003">Cell membrane</keyword>
<gene>
    <name evidence="9" type="primary">oppD</name>
    <name evidence="9" type="ORF">GCM10010326_11370</name>
</gene>
<dbReference type="Pfam" id="PF00005">
    <property type="entry name" value="ABC_tran"/>
    <property type="match status" value="2"/>
</dbReference>
<dbReference type="Pfam" id="PF08352">
    <property type="entry name" value="oligo_HPY"/>
    <property type="match status" value="2"/>
</dbReference>
<dbReference type="PROSITE" id="PS50893">
    <property type="entry name" value="ABC_TRANSPORTER_2"/>
    <property type="match status" value="2"/>
</dbReference>
<keyword evidence="10" id="KW-1185">Reference proteome</keyword>
<dbReference type="GO" id="GO:0005524">
    <property type="term" value="F:ATP binding"/>
    <property type="evidence" value="ECO:0007669"/>
    <property type="project" value="UniProtKB-KW"/>
</dbReference>